<dbReference type="Proteomes" id="UP000029228">
    <property type="component" value="Unassembled WGS sequence"/>
</dbReference>
<name>A0A090S6H3_9VIBR</name>
<dbReference type="Pfam" id="PF00534">
    <property type="entry name" value="Glycos_transf_1"/>
    <property type="match status" value="1"/>
</dbReference>
<protein>
    <submittedName>
        <fullName evidence="2">Glycosyltransferase</fullName>
    </submittedName>
</protein>
<reference evidence="2 3" key="1">
    <citation type="submission" date="2014-09" db="EMBL/GenBank/DDBJ databases">
        <title>Vibrio maritimus JCM 19235. (C45) whole genome shotgun sequence.</title>
        <authorList>
            <person name="Sawabe T."/>
            <person name="Meirelles P."/>
            <person name="Nakanishi M."/>
            <person name="Sayaka M."/>
            <person name="Hattori M."/>
            <person name="Ohkuma M."/>
        </authorList>
    </citation>
    <scope>NUCLEOTIDE SEQUENCE [LARGE SCALE GENOMIC DNA]</scope>
    <source>
        <strain evidence="3">JCM19235</strain>
    </source>
</reference>
<organism evidence="2 3">
    <name type="scientific">Vibrio maritimus</name>
    <dbReference type="NCBI Taxonomy" id="990268"/>
    <lineage>
        <taxon>Bacteria</taxon>
        <taxon>Pseudomonadati</taxon>
        <taxon>Pseudomonadota</taxon>
        <taxon>Gammaproteobacteria</taxon>
        <taxon>Vibrionales</taxon>
        <taxon>Vibrionaceae</taxon>
        <taxon>Vibrio</taxon>
    </lineage>
</organism>
<accession>A0A090S6H3</accession>
<keyword evidence="2" id="KW-0808">Transferase</keyword>
<dbReference type="GO" id="GO:0016757">
    <property type="term" value="F:glycosyltransferase activity"/>
    <property type="evidence" value="ECO:0007669"/>
    <property type="project" value="InterPro"/>
</dbReference>
<dbReference type="STRING" id="990268.JCM19235_2793"/>
<dbReference type="Gene3D" id="3.40.50.2000">
    <property type="entry name" value="Glycogen Phosphorylase B"/>
    <property type="match status" value="1"/>
</dbReference>
<evidence type="ECO:0000313" key="2">
    <source>
        <dbReference type="EMBL" id="GAL22099.1"/>
    </source>
</evidence>
<dbReference type="EMBL" id="BBMR01000011">
    <property type="protein sequence ID" value="GAL22099.1"/>
    <property type="molecule type" value="Genomic_DNA"/>
</dbReference>
<sequence>MGKCLGIPVVYDIYDKYTASREIKGTVGWLFDKLEMLAVNTSNHTILPDVSRYKQFGISTTNSDVTIIENVPMYSTVPTSKTSLDRPKEVSYVLCYVGILEPTHRGLEDLLKVVSTKPGIQLYIAGFGPLEAKVIEYAEKHSNIRFLGEVDRTEAFHIMQQSDIHVGMYYKTVSNHYYAAPNKYYEHLYFGKPLITTQGTPPGSRVEDLSTGWAISEGESNISSCLDNLDPIVVSGYSSNARKQWDNKYSQYKEYFYSTYLSIVDELLFRKNEC</sequence>
<evidence type="ECO:0000259" key="1">
    <source>
        <dbReference type="Pfam" id="PF00534"/>
    </source>
</evidence>
<comment type="caution">
    <text evidence="2">The sequence shown here is derived from an EMBL/GenBank/DDBJ whole genome shotgun (WGS) entry which is preliminary data.</text>
</comment>
<dbReference type="SUPFAM" id="SSF53756">
    <property type="entry name" value="UDP-Glycosyltransferase/glycogen phosphorylase"/>
    <property type="match status" value="1"/>
</dbReference>
<feature type="domain" description="Glycosyl transferase family 1" evidence="1">
    <location>
        <begin position="90"/>
        <end position="218"/>
    </location>
</feature>
<gene>
    <name evidence="2" type="ORF">JCM19235_2793</name>
</gene>
<dbReference type="AlphaFoldDB" id="A0A090S6H3"/>
<dbReference type="InterPro" id="IPR001296">
    <property type="entry name" value="Glyco_trans_1"/>
</dbReference>
<dbReference type="OrthoDB" id="9815351at2"/>
<evidence type="ECO:0000313" key="3">
    <source>
        <dbReference type="Proteomes" id="UP000029228"/>
    </source>
</evidence>
<proteinExistence type="predicted"/>
<keyword evidence="3" id="KW-1185">Reference proteome</keyword>